<feature type="domain" description="Transposase IS4-like" evidence="2">
    <location>
        <begin position="218"/>
        <end position="396"/>
    </location>
</feature>
<dbReference type="Proteomes" id="UP000287224">
    <property type="component" value="Unassembled WGS sequence"/>
</dbReference>
<protein>
    <recommendedName>
        <fullName evidence="2">Transposase IS4-like domain-containing protein</fullName>
    </recommendedName>
</protein>
<evidence type="ECO:0000313" key="4">
    <source>
        <dbReference type="EMBL" id="GCE04663.1"/>
    </source>
</evidence>
<dbReference type="EMBL" id="BIFQ01000001">
    <property type="protein sequence ID" value="GCE05354.1"/>
    <property type="molecule type" value="Genomic_DNA"/>
</dbReference>
<dbReference type="InterPro" id="IPR002559">
    <property type="entry name" value="Transposase_11"/>
</dbReference>
<keyword evidence="11" id="KW-1185">Reference proteome</keyword>
<dbReference type="EMBL" id="BIFQ01000001">
    <property type="protein sequence ID" value="GCE04743.1"/>
    <property type="molecule type" value="Genomic_DNA"/>
</dbReference>
<gene>
    <name evidence="3" type="ORF">KDAU_06800</name>
    <name evidence="4" type="ORF">KDAU_19920</name>
    <name evidence="5" type="ORF">KDAU_20720</name>
    <name evidence="6" type="ORF">KDAU_23290</name>
    <name evidence="7" type="ORF">KDAU_26180</name>
    <name evidence="8" type="ORF">KDAU_26830</name>
    <name evidence="9" type="ORF">KDAU_37040</name>
    <name evidence="10" type="ORF">KDAU_66910</name>
</gene>
<evidence type="ECO:0000313" key="11">
    <source>
        <dbReference type="Proteomes" id="UP000287224"/>
    </source>
</evidence>
<keyword evidence="1" id="KW-1133">Transmembrane helix</keyword>
<dbReference type="SUPFAM" id="SSF53098">
    <property type="entry name" value="Ribonuclease H-like"/>
    <property type="match status" value="1"/>
</dbReference>
<dbReference type="EMBL" id="BIFQ01000001">
    <property type="protein sequence ID" value="GCE05289.1"/>
    <property type="molecule type" value="Genomic_DNA"/>
</dbReference>
<evidence type="ECO:0000313" key="8">
    <source>
        <dbReference type="EMBL" id="GCE05354.1"/>
    </source>
</evidence>
<reference evidence="3" key="2">
    <citation type="journal article" date="2019" name="Int. J. Syst. Evol. Microbiol.">
        <title>Tengunoibacter tsumagoiensis gen. nov., sp. nov., Dictyobacter kobayashii sp. nov., Dictyobacter alpinus sp. nov., and description of Dictyobacteraceae fam. nov. within the order Ktedonobacterales isolated from Tengu-no-mugimeshi, a soil-like granular mass of micro-organisms, and emended descriptions of the genera Ktedonobacter and Dictyobacter.</title>
        <authorList>
            <person name="Wang C."/>
            <person name="Zheng Y."/>
            <person name="Sakai Y."/>
            <person name="Toyoda A."/>
            <person name="Minakuchi Y."/>
            <person name="Abe K."/>
            <person name="Yokota A."/>
            <person name="Yabe S."/>
        </authorList>
    </citation>
    <scope>NUCLEOTIDE SEQUENCE</scope>
    <source>
        <strain evidence="3">S-27</strain>
    </source>
</reference>
<dbReference type="GO" id="GO:0006313">
    <property type="term" value="P:DNA transposition"/>
    <property type="evidence" value="ECO:0007669"/>
    <property type="project" value="InterPro"/>
</dbReference>
<dbReference type="RefSeq" id="WP_126594639.1">
    <property type="nucleotide sequence ID" value="NZ_BIFQ01000001.1"/>
</dbReference>
<sequence>MSSQYLTPLEEPQVPAYPPAEMAQGLYTALAHFLAPLLMQADSRMDKRLVRTMVQTVAVILTFRDRVNGLLLSEMGGYLETPDKAPAGTKRLSRLLHCRKWSAELIRSYLWHRASQRLTRWKQMGRDVLALWDESAWEKPETIASDDLAPVRSSKGARLTHIKKGYYTPPRGPIFVPGLHWLAVVLVGSEQQDDPPELASMRWWTSRGARASFKRDEQAKLLLQGVLLWGREVMHVFDQGFASSFWLGLLLAFSLRFVLRWKKDYQLVDAQGQRRAAWKITRGKRGWQERWVWDCRRHQWVMGSVLACAVRHPDHPEQPLWLVVARRKGGLPWYLLTAESITTAEDAWRIMFAYARRWQIELTWKENKSELGFQSPRLWEWETREKLLLLAALAYAFLLSLLAPFYELLRRWLLRHYCHRTGRHARQAHQPFARLRLALSRLWQRIPARWEEVAGRPRPQPRVQIIML</sequence>
<dbReference type="AlphaFoldDB" id="A0A401Z905"/>
<evidence type="ECO:0000313" key="9">
    <source>
        <dbReference type="EMBL" id="GCE06375.1"/>
    </source>
</evidence>
<keyword evidence="1" id="KW-0472">Membrane</keyword>
<evidence type="ECO:0000259" key="2">
    <source>
        <dbReference type="Pfam" id="PF01609"/>
    </source>
</evidence>
<dbReference type="Pfam" id="PF01609">
    <property type="entry name" value="DDE_Tnp_1"/>
    <property type="match status" value="1"/>
</dbReference>
<feature type="transmembrane region" description="Helical" evidence="1">
    <location>
        <begin position="241"/>
        <end position="259"/>
    </location>
</feature>
<evidence type="ECO:0000256" key="1">
    <source>
        <dbReference type="SAM" id="Phobius"/>
    </source>
</evidence>
<dbReference type="EMBL" id="BIFQ01000001">
    <property type="protein sequence ID" value="GCE04663.1"/>
    <property type="molecule type" value="Genomic_DNA"/>
</dbReference>
<evidence type="ECO:0000313" key="3">
    <source>
        <dbReference type="EMBL" id="GCE03351.1"/>
    </source>
</evidence>
<name>A0A401Z905_9CHLR</name>
<evidence type="ECO:0000313" key="10">
    <source>
        <dbReference type="EMBL" id="GCE09362.1"/>
    </source>
</evidence>
<reference evidence="11" key="1">
    <citation type="submission" date="2018-12" db="EMBL/GenBank/DDBJ databases">
        <title>Tengunoibacter tsumagoiensis gen. nov., sp. nov., Dictyobacter kobayashii sp. nov., D. alpinus sp. nov., and D. joshuensis sp. nov. and description of Dictyobacteraceae fam. nov. within the order Ktedonobacterales isolated from Tengu-no-mugimeshi.</title>
        <authorList>
            <person name="Wang C.M."/>
            <person name="Zheng Y."/>
            <person name="Sakai Y."/>
            <person name="Toyoda A."/>
            <person name="Minakuchi Y."/>
            <person name="Abe K."/>
            <person name="Yokota A."/>
            <person name="Yabe S."/>
        </authorList>
    </citation>
    <scope>NUCLEOTIDE SEQUENCE [LARGE SCALE GENOMIC DNA]</scope>
    <source>
        <strain evidence="11">S-27</strain>
    </source>
</reference>
<dbReference type="Gene3D" id="3.90.350.10">
    <property type="entry name" value="Transposase Inhibitor Protein From Tn5, Chain A, domain 1"/>
    <property type="match status" value="1"/>
</dbReference>
<evidence type="ECO:0000313" key="7">
    <source>
        <dbReference type="EMBL" id="GCE05289.1"/>
    </source>
</evidence>
<evidence type="ECO:0000313" key="5">
    <source>
        <dbReference type="EMBL" id="GCE04743.1"/>
    </source>
</evidence>
<dbReference type="OrthoDB" id="144217at2"/>
<feature type="transmembrane region" description="Helical" evidence="1">
    <location>
        <begin position="387"/>
        <end position="406"/>
    </location>
</feature>
<dbReference type="InterPro" id="IPR012337">
    <property type="entry name" value="RNaseH-like_sf"/>
</dbReference>
<dbReference type="EMBL" id="BIFQ01000001">
    <property type="protein sequence ID" value="GCE06375.1"/>
    <property type="molecule type" value="Genomic_DNA"/>
</dbReference>
<dbReference type="GO" id="GO:0003677">
    <property type="term" value="F:DNA binding"/>
    <property type="evidence" value="ECO:0007669"/>
    <property type="project" value="InterPro"/>
</dbReference>
<comment type="caution">
    <text evidence="3">The sequence shown here is derived from an EMBL/GenBank/DDBJ whole genome shotgun (WGS) entry which is preliminary data.</text>
</comment>
<dbReference type="EMBL" id="BIFQ01000001">
    <property type="protein sequence ID" value="GCE05000.1"/>
    <property type="molecule type" value="Genomic_DNA"/>
</dbReference>
<keyword evidence="1" id="KW-0812">Transmembrane</keyword>
<dbReference type="EMBL" id="BIFQ01000002">
    <property type="protein sequence ID" value="GCE09362.1"/>
    <property type="molecule type" value="Genomic_DNA"/>
</dbReference>
<dbReference type="GO" id="GO:0004803">
    <property type="term" value="F:transposase activity"/>
    <property type="evidence" value="ECO:0007669"/>
    <property type="project" value="InterPro"/>
</dbReference>
<organism evidence="3 11">
    <name type="scientific">Dictyobacter aurantiacus</name>
    <dbReference type="NCBI Taxonomy" id="1936993"/>
    <lineage>
        <taxon>Bacteria</taxon>
        <taxon>Bacillati</taxon>
        <taxon>Chloroflexota</taxon>
        <taxon>Ktedonobacteria</taxon>
        <taxon>Ktedonobacterales</taxon>
        <taxon>Dictyobacteraceae</taxon>
        <taxon>Dictyobacter</taxon>
    </lineage>
</organism>
<accession>A0A401Z905</accession>
<proteinExistence type="predicted"/>
<evidence type="ECO:0000313" key="6">
    <source>
        <dbReference type="EMBL" id="GCE05000.1"/>
    </source>
</evidence>
<dbReference type="EMBL" id="BIFQ01000001">
    <property type="protein sequence ID" value="GCE03351.1"/>
    <property type="molecule type" value="Genomic_DNA"/>
</dbReference>